<dbReference type="Proteomes" id="UP001187531">
    <property type="component" value="Unassembled WGS sequence"/>
</dbReference>
<dbReference type="AlphaFoldDB" id="A0AA88I5H2"/>
<dbReference type="EMBL" id="JAVRJZ010000007">
    <property type="protein sequence ID" value="KAK2720261.1"/>
    <property type="molecule type" value="Genomic_DNA"/>
</dbReference>
<gene>
    <name evidence="2" type="ORF">QYM36_004219</name>
</gene>
<sequence length="432" mass="46788">MKRIHQGQTAYIDIKVLQKKMSRAVRGGLLGDSHGSHHGHHEDNEPNSINAILSSGSSQASLKAAASKQGYPREGYPKEESRIDCSNPFYTVLPECAPPTTTRPPCFPGDPRCPTTTTTTTTTTTRPPTQPVVQETTPNLEYLPPVDYLPPVSPDSSNLGALFLQPVVAEVEPTTTTTTRKTPTTAKNKEDFDCSHPFHAFLCGESPKKKKKKIIKVKSTTARAITTTELPTQPPCLPGEVGPQCPEANPSIDVRVFEKRPTTTTTVSTTTTRATTTELPVTTKALCFPGSSDPDCPIVCDETFADSRCPTTTVRPTSTVALVTTSLPKAIVKKLVKVPVAPKVVPSGENDPNHPFHSFLLQKPKNRKVKVKKISFLKNPLSQEASAASSSSAQIVEAPNNRRFRASDSLSPLPGFFESTRIKSRRGNAETL</sequence>
<evidence type="ECO:0000313" key="2">
    <source>
        <dbReference type="EMBL" id="KAK2720261.1"/>
    </source>
</evidence>
<proteinExistence type="predicted"/>
<comment type="caution">
    <text evidence="2">The sequence shown here is derived from an EMBL/GenBank/DDBJ whole genome shotgun (WGS) entry which is preliminary data.</text>
</comment>
<keyword evidence="3" id="KW-1185">Reference proteome</keyword>
<feature type="region of interest" description="Disordered" evidence="1">
    <location>
        <begin position="27"/>
        <end position="82"/>
    </location>
</feature>
<feature type="compositionally biased region" description="Low complexity" evidence="1">
    <location>
        <begin position="112"/>
        <end position="133"/>
    </location>
</feature>
<organism evidence="2 3">
    <name type="scientific">Artemia franciscana</name>
    <name type="common">Brine shrimp</name>
    <name type="synonym">Artemia sanfranciscana</name>
    <dbReference type="NCBI Taxonomy" id="6661"/>
    <lineage>
        <taxon>Eukaryota</taxon>
        <taxon>Metazoa</taxon>
        <taxon>Ecdysozoa</taxon>
        <taxon>Arthropoda</taxon>
        <taxon>Crustacea</taxon>
        <taxon>Branchiopoda</taxon>
        <taxon>Anostraca</taxon>
        <taxon>Artemiidae</taxon>
        <taxon>Artemia</taxon>
    </lineage>
</organism>
<feature type="compositionally biased region" description="Low complexity" evidence="1">
    <location>
        <begin position="53"/>
        <end position="70"/>
    </location>
</feature>
<accession>A0AA88I5H2</accession>
<protein>
    <submittedName>
        <fullName evidence="2">Uncharacterized protein</fullName>
    </submittedName>
</protein>
<name>A0AA88I5H2_ARTSF</name>
<feature type="region of interest" description="Disordered" evidence="1">
    <location>
        <begin position="107"/>
        <end position="133"/>
    </location>
</feature>
<reference evidence="2" key="1">
    <citation type="submission" date="2023-07" db="EMBL/GenBank/DDBJ databases">
        <title>Chromosome-level genome assembly of Artemia franciscana.</title>
        <authorList>
            <person name="Jo E."/>
        </authorList>
    </citation>
    <scope>NUCLEOTIDE SEQUENCE</scope>
    <source>
        <tissue evidence="2">Whole body</tissue>
    </source>
</reference>
<evidence type="ECO:0000256" key="1">
    <source>
        <dbReference type="SAM" id="MobiDB-lite"/>
    </source>
</evidence>
<evidence type="ECO:0000313" key="3">
    <source>
        <dbReference type="Proteomes" id="UP001187531"/>
    </source>
</evidence>